<dbReference type="AlphaFoldDB" id="A0A9J6BMM5"/>
<keyword evidence="8" id="KW-0175">Coiled coil</keyword>
<evidence type="ECO:0000259" key="10">
    <source>
        <dbReference type="Pfam" id="PF03946"/>
    </source>
</evidence>
<keyword evidence="2 7" id="KW-0689">Ribosomal protein</keyword>
<dbReference type="PANTHER" id="PTHR11661">
    <property type="entry name" value="60S RIBOSOMAL PROTEIN L12"/>
    <property type="match status" value="1"/>
</dbReference>
<comment type="caution">
    <text evidence="11">The sequence shown here is derived from an EMBL/GenBank/DDBJ whole genome shotgun (WGS) entry which is preliminary data.</text>
</comment>
<dbReference type="FunFam" id="1.10.10.250:FF:000008">
    <property type="entry name" value="39S ribosomal protein L11, mitochondrial"/>
    <property type="match status" value="1"/>
</dbReference>
<dbReference type="SUPFAM" id="SSF46906">
    <property type="entry name" value="Ribosomal protein L11, C-terminal domain"/>
    <property type="match status" value="1"/>
</dbReference>
<evidence type="ECO:0000256" key="3">
    <source>
        <dbReference type="ARBA" id="ARBA00023274"/>
    </source>
</evidence>
<dbReference type="GO" id="GO:0070180">
    <property type="term" value="F:large ribosomal subunit rRNA binding"/>
    <property type="evidence" value="ECO:0007669"/>
    <property type="project" value="TreeGrafter"/>
</dbReference>
<protein>
    <recommendedName>
        <fullName evidence="5">Large ribosomal subunit protein uL11m</fullName>
    </recommendedName>
    <alternativeName>
        <fullName evidence="6">39S ribosomal protein L11, mitochondrial</fullName>
    </alternativeName>
</protein>
<evidence type="ECO:0000313" key="11">
    <source>
        <dbReference type="EMBL" id="KAG5671129.1"/>
    </source>
</evidence>
<dbReference type="PANTHER" id="PTHR11661:SF1">
    <property type="entry name" value="LARGE RIBOSOMAL SUBUNIT PROTEIN UL11M"/>
    <property type="match status" value="1"/>
</dbReference>
<evidence type="ECO:0000256" key="7">
    <source>
        <dbReference type="RuleBase" id="RU003978"/>
    </source>
</evidence>
<keyword evidence="3 7" id="KW-0687">Ribonucleoprotein</keyword>
<comment type="subunit">
    <text evidence="4">Component of the mitochondrial ribosome large subunit (39S) which comprises a 16S rRNA and about 50 distinct proteins.</text>
</comment>
<dbReference type="GO" id="GO:0005762">
    <property type="term" value="C:mitochondrial large ribosomal subunit"/>
    <property type="evidence" value="ECO:0007669"/>
    <property type="project" value="TreeGrafter"/>
</dbReference>
<evidence type="ECO:0000259" key="9">
    <source>
        <dbReference type="Pfam" id="PF00298"/>
    </source>
</evidence>
<evidence type="ECO:0000256" key="5">
    <source>
        <dbReference type="ARBA" id="ARBA00040104"/>
    </source>
</evidence>
<dbReference type="Pfam" id="PF00298">
    <property type="entry name" value="Ribosomal_L11"/>
    <property type="match status" value="1"/>
</dbReference>
<dbReference type="InterPro" id="IPR036769">
    <property type="entry name" value="Ribosomal_uL11_C_sf"/>
</dbReference>
<dbReference type="Gene3D" id="1.10.10.250">
    <property type="entry name" value="Ribosomal protein L11, C-terminal domain"/>
    <property type="match status" value="1"/>
</dbReference>
<keyword evidence="12" id="KW-1185">Reference proteome</keyword>
<evidence type="ECO:0000256" key="8">
    <source>
        <dbReference type="SAM" id="Coils"/>
    </source>
</evidence>
<dbReference type="HAMAP" id="MF_00736">
    <property type="entry name" value="Ribosomal_uL11"/>
    <property type="match status" value="1"/>
</dbReference>
<reference evidence="11" key="1">
    <citation type="submission" date="2021-03" db="EMBL/GenBank/DDBJ databases">
        <title>Chromosome level genome of the anhydrobiotic midge Polypedilum vanderplanki.</title>
        <authorList>
            <person name="Yoshida Y."/>
            <person name="Kikawada T."/>
            <person name="Gusev O."/>
        </authorList>
    </citation>
    <scope>NUCLEOTIDE SEQUENCE</scope>
    <source>
        <strain evidence="11">NIAS01</strain>
        <tissue evidence="11">Whole body or cell culture</tissue>
    </source>
</reference>
<organism evidence="11 12">
    <name type="scientific">Polypedilum vanderplanki</name>
    <name type="common">Sleeping chironomid midge</name>
    <dbReference type="NCBI Taxonomy" id="319348"/>
    <lineage>
        <taxon>Eukaryota</taxon>
        <taxon>Metazoa</taxon>
        <taxon>Ecdysozoa</taxon>
        <taxon>Arthropoda</taxon>
        <taxon>Hexapoda</taxon>
        <taxon>Insecta</taxon>
        <taxon>Pterygota</taxon>
        <taxon>Neoptera</taxon>
        <taxon>Endopterygota</taxon>
        <taxon>Diptera</taxon>
        <taxon>Nematocera</taxon>
        <taxon>Chironomoidea</taxon>
        <taxon>Chironomidae</taxon>
        <taxon>Chironominae</taxon>
        <taxon>Polypedilum</taxon>
        <taxon>Polypedilum</taxon>
    </lineage>
</organism>
<evidence type="ECO:0000256" key="6">
    <source>
        <dbReference type="ARBA" id="ARBA00041455"/>
    </source>
</evidence>
<dbReference type="Pfam" id="PF03946">
    <property type="entry name" value="Ribosomal_L11_N"/>
    <property type="match status" value="1"/>
</dbReference>
<sequence length="194" mass="21581">MSKAVRRVVKKAVEKINHSGPLRTDIPAQMAVAAPPLGPQLGQRGINIAAFCKDFNEKTKHIKEGTPLPTRVYAKPDKTYELIIHSPPASFLLKQAAGIQRGTMFPGKEIAGKITLKHLYEIAAIKIQDPPNALLTMEQMCNLLIGTARTCGIEIVKELDANEYGKFLEERKVIVEQQKKELQEKKEAKMLRTA</sequence>
<accession>A0A9J6BMM5</accession>
<dbReference type="Proteomes" id="UP001107558">
    <property type="component" value="Chromosome 3"/>
</dbReference>
<dbReference type="SUPFAM" id="SSF54747">
    <property type="entry name" value="Ribosomal L11/L12e N-terminal domain"/>
    <property type="match status" value="1"/>
</dbReference>
<gene>
    <name evidence="11" type="ORF">PVAND_001343</name>
</gene>
<name>A0A9J6BMM5_POLVA</name>
<dbReference type="Gene3D" id="3.30.1550.10">
    <property type="entry name" value="Ribosomal protein L11/L12, N-terminal domain"/>
    <property type="match status" value="1"/>
</dbReference>
<dbReference type="EMBL" id="JADBJN010000003">
    <property type="protein sequence ID" value="KAG5671129.1"/>
    <property type="molecule type" value="Genomic_DNA"/>
</dbReference>
<dbReference type="GO" id="GO:0003735">
    <property type="term" value="F:structural constituent of ribosome"/>
    <property type="evidence" value="ECO:0007669"/>
    <property type="project" value="InterPro"/>
</dbReference>
<dbReference type="GO" id="GO:0006412">
    <property type="term" value="P:translation"/>
    <property type="evidence" value="ECO:0007669"/>
    <property type="project" value="InterPro"/>
</dbReference>
<dbReference type="InterPro" id="IPR000911">
    <property type="entry name" value="Ribosomal_uL11"/>
</dbReference>
<proteinExistence type="inferred from homology"/>
<evidence type="ECO:0000256" key="2">
    <source>
        <dbReference type="ARBA" id="ARBA00022980"/>
    </source>
</evidence>
<feature type="domain" description="Large ribosomal subunit protein uL11 C-terminal" evidence="9">
    <location>
        <begin position="86"/>
        <end position="155"/>
    </location>
</feature>
<dbReference type="InterPro" id="IPR036796">
    <property type="entry name" value="Ribosomal_uL11_N_sf"/>
</dbReference>
<evidence type="ECO:0000313" key="12">
    <source>
        <dbReference type="Proteomes" id="UP001107558"/>
    </source>
</evidence>
<evidence type="ECO:0000256" key="4">
    <source>
        <dbReference type="ARBA" id="ARBA00038782"/>
    </source>
</evidence>
<dbReference type="SMART" id="SM00649">
    <property type="entry name" value="RL11"/>
    <property type="match status" value="1"/>
</dbReference>
<feature type="domain" description="Large ribosomal subunit protein uL11 N-terminal" evidence="10">
    <location>
        <begin position="23"/>
        <end position="80"/>
    </location>
</feature>
<evidence type="ECO:0000256" key="1">
    <source>
        <dbReference type="ARBA" id="ARBA00010537"/>
    </source>
</evidence>
<dbReference type="OrthoDB" id="1091498at2759"/>
<dbReference type="InterPro" id="IPR020784">
    <property type="entry name" value="Ribosomal_uL11_N"/>
</dbReference>
<comment type="similarity">
    <text evidence="1 7">Belongs to the universal ribosomal protein uL11 family.</text>
</comment>
<dbReference type="InterPro" id="IPR020783">
    <property type="entry name" value="Ribosomal_uL11_C"/>
</dbReference>
<feature type="coiled-coil region" evidence="8">
    <location>
        <begin position="165"/>
        <end position="192"/>
    </location>
</feature>
<dbReference type="CDD" id="cd00349">
    <property type="entry name" value="Ribosomal_L11"/>
    <property type="match status" value="1"/>
</dbReference>